<dbReference type="EMBL" id="LR134182">
    <property type="protein sequence ID" value="VEB42729.1"/>
    <property type="molecule type" value="Genomic_DNA"/>
</dbReference>
<accession>A0A447TCW4</accession>
<dbReference type="Proteomes" id="UP000275777">
    <property type="component" value="Chromosome"/>
</dbReference>
<organism evidence="2 3">
    <name type="scientific">Chromobacterium violaceum</name>
    <dbReference type="NCBI Taxonomy" id="536"/>
    <lineage>
        <taxon>Bacteria</taxon>
        <taxon>Pseudomonadati</taxon>
        <taxon>Pseudomonadota</taxon>
        <taxon>Betaproteobacteria</taxon>
        <taxon>Neisseriales</taxon>
        <taxon>Chromobacteriaceae</taxon>
        <taxon>Chromobacterium</taxon>
    </lineage>
</organism>
<protein>
    <submittedName>
        <fullName evidence="2">Uncharacterized protein</fullName>
    </submittedName>
</protein>
<feature type="transmembrane region" description="Helical" evidence="1">
    <location>
        <begin position="132"/>
        <end position="154"/>
    </location>
</feature>
<feature type="transmembrane region" description="Helical" evidence="1">
    <location>
        <begin position="83"/>
        <end position="104"/>
    </location>
</feature>
<sequence length="182" mass="20509">MSALEKLSSLIQLSAGLNIASGVFLDYHARRLQLHADYINYAKTEVRPHAEKRGTIDRLNYVIAELENALLKHSFKNKSAIQAIRILCSISAILLIIMLCIPALDLGETSPQSSILTQALKIISDTDQHRPITMLTITLCSFLPFFGGMLYLWLYHFQTSRKLMPLKNSLQEAVHLSLKTEE</sequence>
<keyword evidence="1" id="KW-1133">Transmembrane helix</keyword>
<evidence type="ECO:0000313" key="2">
    <source>
        <dbReference type="EMBL" id="VEB42729.1"/>
    </source>
</evidence>
<evidence type="ECO:0000313" key="3">
    <source>
        <dbReference type="Proteomes" id="UP000275777"/>
    </source>
</evidence>
<keyword evidence="1" id="KW-0812">Transmembrane</keyword>
<gene>
    <name evidence="2" type="ORF">NCTC9695_03179</name>
</gene>
<evidence type="ECO:0000256" key="1">
    <source>
        <dbReference type="SAM" id="Phobius"/>
    </source>
</evidence>
<dbReference type="AlphaFoldDB" id="A0A447TCW4"/>
<dbReference type="RefSeq" id="WP_081542647.1">
    <property type="nucleotide sequence ID" value="NZ_CP024028.1"/>
</dbReference>
<proteinExistence type="predicted"/>
<reference evidence="2 3" key="1">
    <citation type="submission" date="2018-12" db="EMBL/GenBank/DDBJ databases">
        <authorList>
            <consortium name="Pathogen Informatics"/>
        </authorList>
    </citation>
    <scope>NUCLEOTIDE SEQUENCE [LARGE SCALE GENOMIC DNA]</scope>
    <source>
        <strain evidence="2 3">NCTC9695</strain>
    </source>
</reference>
<name>A0A447TCW4_CHRVL</name>
<keyword evidence="1" id="KW-0472">Membrane</keyword>